<evidence type="ECO:0000256" key="3">
    <source>
        <dbReference type="ARBA" id="ARBA00022927"/>
    </source>
</evidence>
<keyword evidence="7" id="KW-1003">Cell membrane</keyword>
<evidence type="ECO:0000256" key="4">
    <source>
        <dbReference type="ARBA" id="ARBA00022989"/>
    </source>
</evidence>
<sequence length="245" mass="27331">MTLFEHLAELRTRLFRALLALAVGSIVGYVLFPWVLQGLVDPYCQALAVLRPEDSCNLIALRPLEPFSVRMKTAVVIGLFVGGPVIFYQLWRFITPGLTRTERRYALPFVILSQVMFALGIGFAYLVIPQGLRILLGIAGPDVETMLSANEYLSFFLTTSVAFGLVFELPLVLVFLSLVGILQSAQLRAWRPYAYVVILVAAAFITPTTDAVTLLLMAGPMILFYEFSIVAARLIERARRRRSRA</sequence>
<dbReference type="Proteomes" id="UP000650511">
    <property type="component" value="Unassembled WGS sequence"/>
</dbReference>
<evidence type="ECO:0000256" key="5">
    <source>
        <dbReference type="ARBA" id="ARBA00023010"/>
    </source>
</evidence>
<dbReference type="Pfam" id="PF00902">
    <property type="entry name" value="TatC"/>
    <property type="match status" value="1"/>
</dbReference>
<reference evidence="8" key="2">
    <citation type="submission" date="2020-09" db="EMBL/GenBank/DDBJ databases">
        <authorList>
            <person name="Sun Q."/>
            <person name="Zhou Y."/>
        </authorList>
    </citation>
    <scope>NUCLEOTIDE SEQUENCE</scope>
    <source>
        <strain evidence="8">CGMCC 1.14988</strain>
    </source>
</reference>
<proteinExistence type="inferred from homology"/>
<organism evidence="8 9">
    <name type="scientific">Egicoccus halophilus</name>
    <dbReference type="NCBI Taxonomy" id="1670830"/>
    <lineage>
        <taxon>Bacteria</taxon>
        <taxon>Bacillati</taxon>
        <taxon>Actinomycetota</taxon>
        <taxon>Nitriliruptoria</taxon>
        <taxon>Egicoccales</taxon>
        <taxon>Egicoccaceae</taxon>
        <taxon>Egicoccus</taxon>
    </lineage>
</organism>
<dbReference type="GO" id="GO:0043953">
    <property type="term" value="P:protein transport by the Tat complex"/>
    <property type="evidence" value="ECO:0007669"/>
    <property type="project" value="UniProtKB-UniRule"/>
</dbReference>
<dbReference type="PANTHER" id="PTHR30371">
    <property type="entry name" value="SEC-INDEPENDENT PROTEIN TRANSLOCASE PROTEIN TATC"/>
    <property type="match status" value="1"/>
</dbReference>
<keyword evidence="4 7" id="KW-1133">Transmembrane helix</keyword>
<comment type="subunit">
    <text evidence="7">The Tat system comprises two distinct complexes: a TatABC complex, containing multiple copies of TatA, TatB and TatC subunits, and a separate TatA complex, containing only TatA subunits. Substrates initially bind to the TatABC complex, which probably triggers association of the separate TatA complex to form the active translocon.</text>
</comment>
<evidence type="ECO:0000313" key="9">
    <source>
        <dbReference type="Proteomes" id="UP000650511"/>
    </source>
</evidence>
<keyword evidence="9" id="KW-1185">Reference proteome</keyword>
<dbReference type="PANTHER" id="PTHR30371:SF0">
    <property type="entry name" value="SEC-INDEPENDENT PROTEIN TRANSLOCASE PROTEIN TATC, CHLOROPLASTIC-RELATED"/>
    <property type="match status" value="1"/>
</dbReference>
<dbReference type="GO" id="GO:0033281">
    <property type="term" value="C:TAT protein transport complex"/>
    <property type="evidence" value="ECO:0007669"/>
    <property type="project" value="UniProtKB-UniRule"/>
</dbReference>
<dbReference type="PRINTS" id="PR01840">
    <property type="entry name" value="TATCFAMILY"/>
</dbReference>
<dbReference type="GO" id="GO:0009977">
    <property type="term" value="F:proton motive force dependent protein transmembrane transporter activity"/>
    <property type="evidence" value="ECO:0007669"/>
    <property type="project" value="TreeGrafter"/>
</dbReference>
<keyword evidence="2 7" id="KW-0812">Transmembrane</keyword>
<feature type="transmembrane region" description="Helical" evidence="7">
    <location>
        <begin position="106"/>
        <end position="128"/>
    </location>
</feature>
<feature type="transmembrane region" description="Helical" evidence="7">
    <location>
        <begin position="74"/>
        <end position="94"/>
    </location>
</feature>
<keyword evidence="6 7" id="KW-0472">Membrane</keyword>
<dbReference type="InterPro" id="IPR002033">
    <property type="entry name" value="TatC"/>
</dbReference>
<reference evidence="8" key="1">
    <citation type="journal article" date="2014" name="Int. J. Syst. Evol. Microbiol.">
        <title>Complete genome sequence of Corynebacterium casei LMG S-19264T (=DSM 44701T), isolated from a smear-ripened cheese.</title>
        <authorList>
            <consortium name="US DOE Joint Genome Institute (JGI-PGF)"/>
            <person name="Walter F."/>
            <person name="Albersmeier A."/>
            <person name="Kalinowski J."/>
            <person name="Ruckert C."/>
        </authorList>
    </citation>
    <scope>NUCLEOTIDE SEQUENCE</scope>
    <source>
        <strain evidence="8">CGMCC 1.14988</strain>
    </source>
</reference>
<evidence type="ECO:0000313" key="8">
    <source>
        <dbReference type="EMBL" id="GGI04695.1"/>
    </source>
</evidence>
<dbReference type="NCBIfam" id="TIGR00945">
    <property type="entry name" value="tatC"/>
    <property type="match status" value="1"/>
</dbReference>
<keyword evidence="7" id="KW-0813">Transport</keyword>
<evidence type="ECO:0000256" key="7">
    <source>
        <dbReference type="HAMAP-Rule" id="MF_00902"/>
    </source>
</evidence>
<name>A0A8J3ET20_9ACTN</name>
<comment type="caution">
    <text evidence="8">The sequence shown here is derived from an EMBL/GenBank/DDBJ whole genome shotgun (WGS) entry which is preliminary data.</text>
</comment>
<keyword evidence="3 7" id="KW-0653">Protein transport</keyword>
<feature type="transmembrane region" description="Helical" evidence="7">
    <location>
        <begin position="193"/>
        <end position="209"/>
    </location>
</feature>
<evidence type="ECO:0000256" key="6">
    <source>
        <dbReference type="ARBA" id="ARBA00023136"/>
    </source>
</evidence>
<dbReference type="EMBL" id="BMHA01000003">
    <property type="protein sequence ID" value="GGI04695.1"/>
    <property type="molecule type" value="Genomic_DNA"/>
</dbReference>
<comment type="function">
    <text evidence="7">Part of the twin-arginine translocation (Tat) system that transports large folded proteins containing a characteristic twin-arginine motif in their signal peptide across membranes. Together with TatB, TatC is part of a receptor directly interacting with Tat signal peptides.</text>
</comment>
<protein>
    <recommendedName>
        <fullName evidence="7">Sec-independent protein translocase protein TatC</fullName>
    </recommendedName>
</protein>
<evidence type="ECO:0000256" key="1">
    <source>
        <dbReference type="ARBA" id="ARBA00004141"/>
    </source>
</evidence>
<dbReference type="AlphaFoldDB" id="A0A8J3ET20"/>
<dbReference type="HAMAP" id="MF_00902">
    <property type="entry name" value="TatC"/>
    <property type="match status" value="1"/>
</dbReference>
<feature type="transmembrane region" description="Helical" evidence="7">
    <location>
        <begin position="14"/>
        <end position="32"/>
    </location>
</feature>
<gene>
    <name evidence="7 8" type="primary">tatC</name>
    <name evidence="8" type="ORF">GCM10011354_10380</name>
</gene>
<accession>A0A8J3ET20</accession>
<evidence type="ECO:0000256" key="2">
    <source>
        <dbReference type="ARBA" id="ARBA00022692"/>
    </source>
</evidence>
<feature type="transmembrane region" description="Helical" evidence="7">
    <location>
        <begin position="215"/>
        <end position="235"/>
    </location>
</feature>
<feature type="transmembrane region" description="Helical" evidence="7">
    <location>
        <begin position="152"/>
        <end position="181"/>
    </location>
</feature>
<dbReference type="GO" id="GO:0065002">
    <property type="term" value="P:intracellular protein transmembrane transport"/>
    <property type="evidence" value="ECO:0007669"/>
    <property type="project" value="TreeGrafter"/>
</dbReference>
<comment type="subcellular location">
    <subcellularLocation>
        <location evidence="7">Cell membrane</location>
        <topology evidence="7">Multi-pass membrane protein</topology>
    </subcellularLocation>
    <subcellularLocation>
        <location evidence="1">Membrane</location>
        <topology evidence="1">Multi-pass membrane protein</topology>
    </subcellularLocation>
</comment>
<comment type="similarity">
    <text evidence="7">Belongs to the TatC family.</text>
</comment>
<keyword evidence="5 7" id="KW-0811">Translocation</keyword>